<evidence type="ECO:0000313" key="2">
    <source>
        <dbReference type="Proteomes" id="UP001242342"/>
    </source>
</evidence>
<name>A0ABT9F6N3_9FLAO</name>
<dbReference type="RefSeq" id="WP_176550567.1">
    <property type="nucleotide sequence ID" value="NZ_JAUYVU010000008.1"/>
</dbReference>
<dbReference type="EMBL" id="JAUYVU010000008">
    <property type="protein sequence ID" value="MDP2542081.1"/>
    <property type="molecule type" value="Genomic_DNA"/>
</dbReference>
<organism evidence="1 2">
    <name type="scientific">Tenacibaculum discolor</name>
    <dbReference type="NCBI Taxonomy" id="361581"/>
    <lineage>
        <taxon>Bacteria</taxon>
        <taxon>Pseudomonadati</taxon>
        <taxon>Bacteroidota</taxon>
        <taxon>Flavobacteriia</taxon>
        <taxon>Flavobacteriales</taxon>
        <taxon>Flavobacteriaceae</taxon>
        <taxon>Tenacibaculum</taxon>
    </lineage>
</organism>
<keyword evidence="2" id="KW-1185">Reference proteome</keyword>
<evidence type="ECO:0000313" key="1">
    <source>
        <dbReference type="EMBL" id="MDP2542081.1"/>
    </source>
</evidence>
<accession>A0ABT9F6N3</accession>
<proteinExistence type="predicted"/>
<gene>
    <name evidence="1" type="ORF">Q8W23_11405</name>
</gene>
<dbReference type="Proteomes" id="UP001242342">
    <property type="component" value="Unassembled WGS sequence"/>
</dbReference>
<protein>
    <recommendedName>
        <fullName evidence="3">Transposase</fullName>
    </recommendedName>
</protein>
<sequence>MSKIIEKNRNIEIAKQLKRKGVDNETIVFATGLTIEEVKKLRVKRV</sequence>
<evidence type="ECO:0008006" key="3">
    <source>
        <dbReference type="Google" id="ProtNLM"/>
    </source>
</evidence>
<comment type="caution">
    <text evidence="1">The sequence shown here is derived from an EMBL/GenBank/DDBJ whole genome shotgun (WGS) entry which is preliminary data.</text>
</comment>
<reference evidence="1 2" key="1">
    <citation type="submission" date="2023-07" db="EMBL/GenBank/DDBJ databases">
        <title>Genome content predicts the carbon catabolic preferences of heterotrophic bacteria.</title>
        <authorList>
            <person name="Gralka M."/>
        </authorList>
    </citation>
    <scope>NUCLEOTIDE SEQUENCE [LARGE SCALE GENOMIC DNA]</scope>
    <source>
        <strain evidence="1 2">4G03</strain>
    </source>
</reference>